<proteinExistence type="predicted"/>
<sequence length="115" mass="12378">MALAATVQAWLLAQLGTTTPLADLETRYTRLGTARAVAIEVLYERKAALIQQPTSVQVPGVVGVTFTENIRAIERQIALLEAGEPPAPDDPPGTESNTGDTVQLGVFRLAERPRR</sequence>
<name>A0ABW6N8G5_9ACTN</name>
<organism evidence="2 3">
    <name type="scientific">Streptomyces tibetensis</name>
    <dbReference type="NCBI Taxonomy" id="2382123"/>
    <lineage>
        <taxon>Bacteria</taxon>
        <taxon>Bacillati</taxon>
        <taxon>Actinomycetota</taxon>
        <taxon>Actinomycetes</taxon>
        <taxon>Kitasatosporales</taxon>
        <taxon>Streptomycetaceae</taxon>
        <taxon>Streptomyces</taxon>
    </lineage>
</organism>
<reference evidence="2 3" key="1">
    <citation type="submission" date="2024-10" db="EMBL/GenBank/DDBJ databases">
        <title>The Natural Products Discovery Center: Release of the First 8490 Sequenced Strains for Exploring Actinobacteria Biosynthetic Diversity.</title>
        <authorList>
            <person name="Kalkreuter E."/>
            <person name="Kautsar S.A."/>
            <person name="Yang D."/>
            <person name="Bader C.D."/>
            <person name="Teijaro C.N."/>
            <person name="Fluegel L."/>
            <person name="Davis C.M."/>
            <person name="Simpson J.R."/>
            <person name="Lauterbach L."/>
            <person name="Steele A.D."/>
            <person name="Gui C."/>
            <person name="Meng S."/>
            <person name="Li G."/>
            <person name="Viehrig K."/>
            <person name="Ye F."/>
            <person name="Su P."/>
            <person name="Kiefer A.F."/>
            <person name="Nichols A."/>
            <person name="Cepeda A.J."/>
            <person name="Yan W."/>
            <person name="Fan B."/>
            <person name="Jiang Y."/>
            <person name="Adhikari A."/>
            <person name="Zheng C.-J."/>
            <person name="Schuster L."/>
            <person name="Cowan T.M."/>
            <person name="Smanski M.J."/>
            <person name="Chevrette M.G."/>
            <person name="De Carvalho L.P.S."/>
            <person name="Shen B."/>
        </authorList>
    </citation>
    <scope>NUCLEOTIDE SEQUENCE [LARGE SCALE GENOMIC DNA]</scope>
    <source>
        <strain evidence="2 3">NPDC005497</strain>
    </source>
</reference>
<accession>A0ABW6N8G5</accession>
<dbReference type="RefSeq" id="WP_389835544.1">
    <property type="nucleotide sequence ID" value="NZ_JBIAJP010000021.1"/>
</dbReference>
<dbReference type="Proteomes" id="UP001601422">
    <property type="component" value="Unassembled WGS sequence"/>
</dbReference>
<evidence type="ECO:0000256" key="1">
    <source>
        <dbReference type="SAM" id="MobiDB-lite"/>
    </source>
</evidence>
<evidence type="ECO:0000313" key="2">
    <source>
        <dbReference type="EMBL" id="MFF0009593.1"/>
    </source>
</evidence>
<gene>
    <name evidence="2" type="ORF">ACFYQT_40065</name>
</gene>
<dbReference type="EMBL" id="JBIAJP010000021">
    <property type="protein sequence ID" value="MFF0009593.1"/>
    <property type="molecule type" value="Genomic_DNA"/>
</dbReference>
<comment type="caution">
    <text evidence="2">The sequence shown here is derived from an EMBL/GenBank/DDBJ whole genome shotgun (WGS) entry which is preliminary data.</text>
</comment>
<protein>
    <submittedName>
        <fullName evidence="2">Uncharacterized protein</fullName>
    </submittedName>
</protein>
<feature type="region of interest" description="Disordered" evidence="1">
    <location>
        <begin position="81"/>
        <end position="105"/>
    </location>
</feature>
<evidence type="ECO:0000313" key="3">
    <source>
        <dbReference type="Proteomes" id="UP001601422"/>
    </source>
</evidence>
<keyword evidence="3" id="KW-1185">Reference proteome</keyword>